<dbReference type="EnsemblMetazoa" id="PPA35435.1">
    <property type="protein sequence ID" value="PPA35435.1"/>
    <property type="gene ID" value="WBGene00273804"/>
</dbReference>
<evidence type="ECO:0000313" key="1">
    <source>
        <dbReference type="EnsemblMetazoa" id="PPA35435.1"/>
    </source>
</evidence>
<proteinExistence type="predicted"/>
<keyword evidence="2" id="KW-1185">Reference proteome</keyword>
<accession>A0A8R1YPR4</accession>
<organism evidence="1 2">
    <name type="scientific">Pristionchus pacificus</name>
    <name type="common">Parasitic nematode worm</name>
    <dbReference type="NCBI Taxonomy" id="54126"/>
    <lineage>
        <taxon>Eukaryota</taxon>
        <taxon>Metazoa</taxon>
        <taxon>Ecdysozoa</taxon>
        <taxon>Nematoda</taxon>
        <taxon>Chromadorea</taxon>
        <taxon>Rhabditida</taxon>
        <taxon>Rhabditina</taxon>
        <taxon>Diplogasteromorpha</taxon>
        <taxon>Diplogasteroidea</taxon>
        <taxon>Neodiplogasteridae</taxon>
        <taxon>Pristionchus</taxon>
    </lineage>
</organism>
<evidence type="ECO:0000313" key="2">
    <source>
        <dbReference type="Proteomes" id="UP000005239"/>
    </source>
</evidence>
<protein>
    <submittedName>
        <fullName evidence="1">Uncharacterized protein</fullName>
    </submittedName>
</protein>
<reference evidence="2" key="1">
    <citation type="journal article" date="2008" name="Nat. Genet.">
        <title>The Pristionchus pacificus genome provides a unique perspective on nematode lifestyle and parasitism.</title>
        <authorList>
            <person name="Dieterich C."/>
            <person name="Clifton S.W."/>
            <person name="Schuster L.N."/>
            <person name="Chinwalla A."/>
            <person name="Delehaunty K."/>
            <person name="Dinkelacker I."/>
            <person name="Fulton L."/>
            <person name="Fulton R."/>
            <person name="Godfrey J."/>
            <person name="Minx P."/>
            <person name="Mitreva M."/>
            <person name="Roeseler W."/>
            <person name="Tian H."/>
            <person name="Witte H."/>
            <person name="Yang S.P."/>
            <person name="Wilson R.K."/>
            <person name="Sommer R.J."/>
        </authorList>
    </citation>
    <scope>NUCLEOTIDE SEQUENCE [LARGE SCALE GENOMIC DNA]</scope>
    <source>
        <strain evidence="2">PS312</strain>
    </source>
</reference>
<name>A0A2A6B6C4_PRIPA</name>
<dbReference type="AlphaFoldDB" id="A0A2A6B6C4"/>
<accession>A0A2A6B6C4</accession>
<sequence>MRLVSLFLVLLLPILSQAFLSSRRFSTYDPLAQEQTDDNRAQFLPSVNSYCFFHRDVCRRLASTEKRFYRS</sequence>
<reference evidence="1" key="2">
    <citation type="submission" date="2022-06" db="UniProtKB">
        <authorList>
            <consortium name="EnsemblMetazoa"/>
        </authorList>
    </citation>
    <scope>IDENTIFICATION</scope>
    <source>
        <strain evidence="1">PS312</strain>
    </source>
</reference>
<gene>
    <name evidence="1" type="primary">WBGene00273804</name>
</gene>
<dbReference type="Proteomes" id="UP000005239">
    <property type="component" value="Unassembled WGS sequence"/>
</dbReference>